<evidence type="ECO:0000313" key="3">
    <source>
        <dbReference type="Proteomes" id="UP001501009"/>
    </source>
</evidence>
<protein>
    <submittedName>
        <fullName evidence="2">Uncharacterized protein</fullName>
    </submittedName>
</protein>
<feature type="region of interest" description="Disordered" evidence="1">
    <location>
        <begin position="23"/>
        <end position="79"/>
    </location>
</feature>
<reference evidence="3" key="1">
    <citation type="journal article" date="2019" name="Int. J. Syst. Evol. Microbiol.">
        <title>The Global Catalogue of Microorganisms (GCM) 10K type strain sequencing project: providing services to taxonomists for standard genome sequencing and annotation.</title>
        <authorList>
            <consortium name="The Broad Institute Genomics Platform"/>
            <consortium name="The Broad Institute Genome Sequencing Center for Infectious Disease"/>
            <person name="Wu L."/>
            <person name="Ma J."/>
        </authorList>
    </citation>
    <scope>NUCLEOTIDE SEQUENCE [LARGE SCALE GENOMIC DNA]</scope>
    <source>
        <strain evidence="3">JCM 17138</strain>
    </source>
</reference>
<feature type="compositionally biased region" description="Low complexity" evidence="1">
    <location>
        <begin position="24"/>
        <end position="45"/>
    </location>
</feature>
<gene>
    <name evidence="2" type="ORF">GCM10022403_032790</name>
</gene>
<accession>A0ABP7HS80</accession>
<comment type="caution">
    <text evidence="2">The sequence shown here is derived from an EMBL/GenBank/DDBJ whole genome shotgun (WGS) entry which is preliminary data.</text>
</comment>
<evidence type="ECO:0000256" key="1">
    <source>
        <dbReference type="SAM" id="MobiDB-lite"/>
    </source>
</evidence>
<keyword evidence="3" id="KW-1185">Reference proteome</keyword>
<dbReference type="EMBL" id="BAABDE010000015">
    <property type="protein sequence ID" value="GAA3796385.1"/>
    <property type="molecule type" value="Genomic_DNA"/>
</dbReference>
<organism evidence="2 3">
    <name type="scientific">Streptomyces coacervatus</name>
    <dbReference type="NCBI Taxonomy" id="647381"/>
    <lineage>
        <taxon>Bacteria</taxon>
        <taxon>Bacillati</taxon>
        <taxon>Actinomycetota</taxon>
        <taxon>Actinomycetes</taxon>
        <taxon>Kitasatosporales</taxon>
        <taxon>Streptomycetaceae</taxon>
        <taxon>Streptomyces</taxon>
    </lineage>
</organism>
<proteinExistence type="predicted"/>
<dbReference type="Proteomes" id="UP001501009">
    <property type="component" value="Unassembled WGS sequence"/>
</dbReference>
<sequence>MRQDNDAALGSINSALRHLPSLGTAAATSSCTSSASASATSASKAGYVPASTPSTGAHWKSGKPNQTKDTPNSRETSRATAVRAVELVAVFTAAQEAARRVPVAGAAAGSGGPT</sequence>
<name>A0ABP7HS80_9ACTN</name>
<evidence type="ECO:0000313" key="2">
    <source>
        <dbReference type="EMBL" id="GAA3796385.1"/>
    </source>
</evidence>
<dbReference type="PROSITE" id="PS51257">
    <property type="entry name" value="PROKAR_LIPOPROTEIN"/>
    <property type="match status" value="1"/>
</dbReference>